<proteinExistence type="predicted"/>
<dbReference type="InterPro" id="IPR000868">
    <property type="entry name" value="Isochorismatase-like_dom"/>
</dbReference>
<dbReference type="EMBL" id="WVUD01000022">
    <property type="protein sequence ID" value="MYL83928.1"/>
    <property type="molecule type" value="Genomic_DNA"/>
</dbReference>
<feature type="domain" description="Isochorismatase-like" evidence="2">
    <location>
        <begin position="7"/>
        <end position="170"/>
    </location>
</feature>
<dbReference type="PANTHER" id="PTHR43540">
    <property type="entry name" value="PEROXYUREIDOACRYLATE/UREIDOACRYLATE AMIDOHYDROLASE-RELATED"/>
    <property type="match status" value="1"/>
</dbReference>
<organism evidence="3 4">
    <name type="scientific">Solidesulfovibrio aerotolerans</name>
    <dbReference type="NCBI Taxonomy" id="295255"/>
    <lineage>
        <taxon>Bacteria</taxon>
        <taxon>Pseudomonadati</taxon>
        <taxon>Thermodesulfobacteriota</taxon>
        <taxon>Desulfovibrionia</taxon>
        <taxon>Desulfovibrionales</taxon>
        <taxon>Desulfovibrionaceae</taxon>
        <taxon>Solidesulfovibrio</taxon>
    </lineage>
</organism>
<evidence type="ECO:0000313" key="3">
    <source>
        <dbReference type="EMBL" id="MYL83928.1"/>
    </source>
</evidence>
<dbReference type="AlphaFoldDB" id="A0A7C9MJH9"/>
<dbReference type="CDD" id="cd01014">
    <property type="entry name" value="nicotinamidase_related"/>
    <property type="match status" value="1"/>
</dbReference>
<dbReference type="InterPro" id="IPR036380">
    <property type="entry name" value="Isochorismatase-like_sf"/>
</dbReference>
<comment type="caution">
    <text evidence="3">The sequence shown here is derived from an EMBL/GenBank/DDBJ whole genome shotgun (WGS) entry which is preliminary data.</text>
</comment>
<gene>
    <name evidence="3" type="ORF">GTA51_12390</name>
</gene>
<keyword evidence="1" id="KW-0378">Hydrolase</keyword>
<dbReference type="Pfam" id="PF00857">
    <property type="entry name" value="Isochorismatase"/>
    <property type="match status" value="1"/>
</dbReference>
<dbReference type="PANTHER" id="PTHR43540:SF15">
    <property type="entry name" value="BLR5631 PROTEIN"/>
    <property type="match status" value="1"/>
</dbReference>
<dbReference type="Gene3D" id="3.40.50.850">
    <property type="entry name" value="Isochorismatase-like"/>
    <property type="match status" value="1"/>
</dbReference>
<keyword evidence="4" id="KW-1185">Reference proteome</keyword>
<dbReference type="OrthoDB" id="9791276at2"/>
<dbReference type="GO" id="GO:0016787">
    <property type="term" value="F:hydrolase activity"/>
    <property type="evidence" value="ECO:0007669"/>
    <property type="project" value="UniProtKB-KW"/>
</dbReference>
<reference evidence="3 4" key="1">
    <citation type="submission" date="2020-01" db="EMBL/GenBank/DDBJ databases">
        <title>Genome sequence of Desulfovibrio aerotolerans DSM 16695(T).</title>
        <authorList>
            <person name="Karnachuk O."/>
            <person name="Avakyan M."/>
            <person name="Mardanov A."/>
            <person name="Kadnikov V."/>
            <person name="Ravin N."/>
        </authorList>
    </citation>
    <scope>NUCLEOTIDE SEQUENCE [LARGE SCALE GENOMIC DNA]</scope>
    <source>
        <strain evidence="3 4">DSM 16695</strain>
    </source>
</reference>
<dbReference type="RefSeq" id="WP_160961515.1">
    <property type="nucleotide sequence ID" value="NZ_WVUD01000022.1"/>
</dbReference>
<evidence type="ECO:0000256" key="1">
    <source>
        <dbReference type="ARBA" id="ARBA00022801"/>
    </source>
</evidence>
<name>A0A7C9MJH9_9BACT</name>
<evidence type="ECO:0000259" key="2">
    <source>
        <dbReference type="Pfam" id="PF00857"/>
    </source>
</evidence>
<evidence type="ECO:0000313" key="4">
    <source>
        <dbReference type="Proteomes" id="UP000482487"/>
    </source>
</evidence>
<dbReference type="Proteomes" id="UP000482487">
    <property type="component" value="Unassembled WGS sequence"/>
</dbReference>
<dbReference type="InterPro" id="IPR050272">
    <property type="entry name" value="Isochorismatase-like_hydrls"/>
</dbReference>
<dbReference type="SUPFAM" id="SSF52499">
    <property type="entry name" value="Isochorismatase-like hydrolases"/>
    <property type="match status" value="1"/>
</dbReference>
<accession>A0A7C9MJH9</accession>
<protein>
    <submittedName>
        <fullName evidence="3">Isochorismatase family protein</fullName>
    </submittedName>
</protein>
<sequence length="174" mass="18199">MRQEKKVLVVIDLQNDYFPGGLFPLWNAEAILDAVVAAIGRAKELAIPVVLVQHVAKAGGAPFFNPGTPGVAFHPRLLAAAPDAPVVVKGHADGFVDTDLETVLAGCGAEHLLFCGMMTQNCVTHTAISRAAEKYRVSILGDCCTTVSELLHLIALNAVSTRGIVTTSAEALAG</sequence>